<dbReference type="GO" id="GO:0000139">
    <property type="term" value="C:Golgi membrane"/>
    <property type="evidence" value="ECO:0007669"/>
    <property type="project" value="UniProtKB-SubCell"/>
</dbReference>
<dbReference type="InterPro" id="IPR026071">
    <property type="entry name" value="Glyco_Hydrolase_99"/>
</dbReference>
<evidence type="ECO:0000256" key="1">
    <source>
        <dbReference type="ARBA" id="ARBA00004323"/>
    </source>
</evidence>
<keyword evidence="7" id="KW-0333">Golgi apparatus</keyword>
<dbReference type="GO" id="GO:0004559">
    <property type="term" value="F:alpha-mannosidase activity"/>
    <property type="evidence" value="ECO:0007669"/>
    <property type="project" value="TreeGrafter"/>
</dbReference>
<feature type="compositionally biased region" description="Low complexity" evidence="10">
    <location>
        <begin position="205"/>
        <end position="215"/>
    </location>
</feature>
<dbReference type="PANTHER" id="PTHR13572">
    <property type="entry name" value="ENDO-ALPHA-1,2-MANNOSIDASE"/>
    <property type="match status" value="1"/>
</dbReference>
<feature type="compositionally biased region" description="Polar residues" evidence="10">
    <location>
        <begin position="283"/>
        <end position="297"/>
    </location>
</feature>
<comment type="similarity">
    <text evidence="2">Belongs to the glycosyl hydrolase 99 family.</text>
</comment>
<keyword evidence="12" id="KW-1185">Reference proteome</keyword>
<proteinExistence type="inferred from homology"/>
<evidence type="ECO:0000256" key="2">
    <source>
        <dbReference type="ARBA" id="ARBA00009559"/>
    </source>
</evidence>
<keyword evidence="9" id="KW-0175">Coiled coil</keyword>
<reference evidence="11" key="2">
    <citation type="submission" date="2021-04" db="EMBL/GenBank/DDBJ databases">
        <authorList>
            <person name="Podell S."/>
        </authorList>
    </citation>
    <scope>NUCLEOTIDE SEQUENCE</scope>
    <source>
        <strain evidence="11">Hildebrandi</strain>
    </source>
</reference>
<feature type="region of interest" description="Disordered" evidence="10">
    <location>
        <begin position="266"/>
        <end position="303"/>
    </location>
</feature>
<gene>
    <name evidence="11" type="ORF">IV203_010604</name>
</gene>
<feature type="coiled-coil region" evidence="9">
    <location>
        <begin position="58"/>
        <end position="85"/>
    </location>
</feature>
<dbReference type="OrthoDB" id="406152at2759"/>
<feature type="compositionally biased region" description="Low complexity" evidence="10">
    <location>
        <begin position="181"/>
        <end position="192"/>
    </location>
</feature>
<evidence type="ECO:0000256" key="7">
    <source>
        <dbReference type="ARBA" id="ARBA00023034"/>
    </source>
</evidence>
<feature type="compositionally biased region" description="Polar residues" evidence="10">
    <location>
        <begin position="394"/>
        <end position="416"/>
    </location>
</feature>
<evidence type="ECO:0000256" key="9">
    <source>
        <dbReference type="SAM" id="Coils"/>
    </source>
</evidence>
<evidence type="ECO:0000256" key="5">
    <source>
        <dbReference type="ARBA" id="ARBA00022968"/>
    </source>
</evidence>
<evidence type="ECO:0000256" key="10">
    <source>
        <dbReference type="SAM" id="MobiDB-lite"/>
    </source>
</evidence>
<feature type="compositionally biased region" description="Polar residues" evidence="10">
    <location>
        <begin position="365"/>
        <end position="376"/>
    </location>
</feature>
<dbReference type="AlphaFoldDB" id="A0A9K3KWC7"/>
<dbReference type="Pfam" id="PF16317">
    <property type="entry name" value="Glyco_hydro_99"/>
    <property type="match status" value="1"/>
</dbReference>
<comment type="subcellular location">
    <subcellularLocation>
        <location evidence="1">Golgi apparatus membrane</location>
        <topology evidence="1">Single-pass type II membrane protein</topology>
    </subcellularLocation>
</comment>
<keyword evidence="3" id="KW-0812">Transmembrane</keyword>
<name>A0A9K3KWC7_9STRA</name>
<dbReference type="Proteomes" id="UP000693970">
    <property type="component" value="Unassembled WGS sequence"/>
</dbReference>
<protein>
    <submittedName>
        <fullName evidence="11">Glycosyl hydrolase family 99 protein</fullName>
    </submittedName>
</protein>
<sequence length="800" mass="89825">MTSNISDWIYSVNPYDEEEKIVTYETTKASSSNEHRGSLVAIAPICESSYDWQLKHMMDDIELQMNEQNDTLAGMTKQIEDIEATLEHHISSRSPSNRFSMTKSNTRYHPMGEDEGNIKGKLESVSTNASSENKASILRVLQRKASFIGRGRGQNCDDEQQKVRSFSRGDPHPSACDLEGATTTSSSTRRASNSCRLIKEVLSKAATTRRATTTAMTPPDQTQHSRRHLKLHPADSQLPIQQEEIPPPPISQSTLSSRGLVDFPFQPSIPTEELTKNRKRLPSNMTWEESESSSNPDTAGCEDTMSELENTTITGNKTWVAIRSNKIKISLLTLSFAMFLLIGLLMGEWVQRRIVEQSSQQLTQSQAHTSLDSSTAPPFALPTDAPTESIGSPIDSTVDSNVDSPSTEADASQTEPTDVAQVAETPSDVDEKATYKYDYTANSDYLVGVYYYPWHGDNFHNGDGYVRKELTPQHQPTLGEYNDSDPKVIAQHMKWFRQANIGLLVTSWWGPNMIEDSNTKDVIMEHEDIGNLKIALHYETHGRLLIGSSENAKTDIEYMCEHYFDHPNYYKIDGKPVIFIYISRVLESSGTLEEALLTMRSTANKCGQSLYLIGDSVFASAPDPTVTHVPFWYFDAVTNYDVYGSSGRPEGHVGMERVDNYYQQQAEWRNQALKDGCHYIPAVSPGYNDRAVRLESDHPPLSRRITADAEEGSLLHYQLKHAKELVESEVDNMILVNSFNEWHEDTQVEPVVGDPASTPFVYTKGLEYVGYGELYLDILAAATSKDENDHSKFDYLYTRK</sequence>
<keyword evidence="6" id="KW-1133">Transmembrane helix</keyword>
<keyword evidence="4 11" id="KW-0378">Hydrolase</keyword>
<comment type="caution">
    <text evidence="11">The sequence shown here is derived from an EMBL/GenBank/DDBJ whole genome shotgun (WGS) entry which is preliminary data.</text>
</comment>
<evidence type="ECO:0000313" key="12">
    <source>
        <dbReference type="Proteomes" id="UP000693970"/>
    </source>
</evidence>
<evidence type="ECO:0000256" key="3">
    <source>
        <dbReference type="ARBA" id="ARBA00022692"/>
    </source>
</evidence>
<feature type="region of interest" description="Disordered" evidence="10">
    <location>
        <begin position="365"/>
        <end position="427"/>
    </location>
</feature>
<evidence type="ECO:0000256" key="6">
    <source>
        <dbReference type="ARBA" id="ARBA00022989"/>
    </source>
</evidence>
<feature type="region of interest" description="Disordered" evidence="10">
    <location>
        <begin position="150"/>
        <end position="192"/>
    </location>
</feature>
<feature type="region of interest" description="Disordered" evidence="10">
    <location>
        <begin position="205"/>
        <end position="229"/>
    </location>
</feature>
<keyword evidence="8" id="KW-0472">Membrane</keyword>
<evidence type="ECO:0000313" key="11">
    <source>
        <dbReference type="EMBL" id="KAG7351244.1"/>
    </source>
</evidence>
<accession>A0A9K3KWC7</accession>
<keyword evidence="5" id="KW-0735">Signal-anchor</keyword>
<dbReference type="PANTHER" id="PTHR13572:SF4">
    <property type="entry name" value="RE57134P"/>
    <property type="match status" value="1"/>
</dbReference>
<reference evidence="11" key="1">
    <citation type="journal article" date="2021" name="Sci. Rep.">
        <title>Diploid genomic architecture of Nitzschia inconspicua, an elite biomass production diatom.</title>
        <authorList>
            <person name="Oliver A."/>
            <person name="Podell S."/>
            <person name="Pinowska A."/>
            <person name="Traller J.C."/>
            <person name="Smith S.R."/>
            <person name="McClure R."/>
            <person name="Beliaev A."/>
            <person name="Bohutskyi P."/>
            <person name="Hill E.A."/>
            <person name="Rabines A."/>
            <person name="Zheng H."/>
            <person name="Allen L.Z."/>
            <person name="Kuo A."/>
            <person name="Grigoriev I.V."/>
            <person name="Allen A.E."/>
            <person name="Hazlebeck D."/>
            <person name="Allen E.E."/>
        </authorList>
    </citation>
    <scope>NUCLEOTIDE SEQUENCE</scope>
    <source>
        <strain evidence="11">Hildebrandi</strain>
    </source>
</reference>
<organism evidence="11 12">
    <name type="scientific">Nitzschia inconspicua</name>
    <dbReference type="NCBI Taxonomy" id="303405"/>
    <lineage>
        <taxon>Eukaryota</taxon>
        <taxon>Sar</taxon>
        <taxon>Stramenopiles</taxon>
        <taxon>Ochrophyta</taxon>
        <taxon>Bacillariophyta</taxon>
        <taxon>Bacillariophyceae</taxon>
        <taxon>Bacillariophycidae</taxon>
        <taxon>Bacillariales</taxon>
        <taxon>Bacillariaceae</taxon>
        <taxon>Nitzschia</taxon>
    </lineage>
</organism>
<evidence type="ECO:0000256" key="8">
    <source>
        <dbReference type="ARBA" id="ARBA00023136"/>
    </source>
</evidence>
<feature type="compositionally biased region" description="Basic and acidic residues" evidence="10">
    <location>
        <begin position="159"/>
        <end position="171"/>
    </location>
</feature>
<evidence type="ECO:0000256" key="4">
    <source>
        <dbReference type="ARBA" id="ARBA00022801"/>
    </source>
</evidence>
<dbReference type="EMBL" id="JAGRRH010000018">
    <property type="protein sequence ID" value="KAG7351244.1"/>
    <property type="molecule type" value="Genomic_DNA"/>
</dbReference>